<accession>A0A9X3BGM4</accession>
<feature type="signal peptide" evidence="1">
    <location>
        <begin position="1"/>
        <end position="23"/>
    </location>
</feature>
<evidence type="ECO:0000313" key="3">
    <source>
        <dbReference type="Proteomes" id="UP001155483"/>
    </source>
</evidence>
<sequence length="413" mass="48844">MRNYLFYRTLLLCCLLISTIAHSQLQKIYLHPKVAGNGKQSQFVDSIRFIPLEIKEGIQVGTYNNIQITEKYFLITDHLGKTIFVYARNGSFINKISYKKLGNGFYPSYNEHTNQIVFFGYNKNYALSTKDGVKIMLDWNNPRNKKYFKKYTIDLKDTSFAFKKAIPNQNDIIRAYQFDDDHYWQGQIFTSSVYKDSLDYEFKIYRNNQLVKGFFPYNHIDETRFLYANESVSVTATDNPNIHYITRPYCDTIYKMVKDSLFPLYHVVLPLENSLPLSFFTKPFKNRTERENFKQNNGWMLRQFYSFYETPSFIHFNVGYLNNYDSYIYIKQTNVTYKTKNIRPDSSQYNLQLLADFNILRKGDRLYKSQKAGDLIAFFEQNKNVAVPKELEDFLKSNPPATTPIIVEFKLKN</sequence>
<evidence type="ECO:0000313" key="2">
    <source>
        <dbReference type="EMBL" id="MCU7551184.1"/>
    </source>
</evidence>
<feature type="chain" id="PRO_5040910783" evidence="1">
    <location>
        <begin position="24"/>
        <end position="413"/>
    </location>
</feature>
<keyword evidence="1" id="KW-0732">Signal</keyword>
<reference evidence="2" key="2">
    <citation type="submission" date="2023-04" db="EMBL/GenBank/DDBJ databases">
        <title>Paracnuella aquatica gen. nov., sp. nov., a member of the family Chitinophagaceae isolated from a hot spring.</title>
        <authorList>
            <person name="Wang C."/>
        </authorList>
    </citation>
    <scope>NUCLEOTIDE SEQUENCE</scope>
    <source>
        <strain evidence="2">LB-8</strain>
    </source>
</reference>
<gene>
    <name evidence="2" type="ORF">OCK74_18835</name>
</gene>
<dbReference type="Proteomes" id="UP001155483">
    <property type="component" value="Unassembled WGS sequence"/>
</dbReference>
<dbReference type="AlphaFoldDB" id="A0A9X3BGM4"/>
<dbReference type="Pfam" id="PF17170">
    <property type="entry name" value="DUF5128"/>
    <property type="match status" value="1"/>
</dbReference>
<proteinExistence type="predicted"/>
<organism evidence="2 3">
    <name type="scientific">Paraflavisolibacter caeni</name>
    <dbReference type="NCBI Taxonomy" id="2982496"/>
    <lineage>
        <taxon>Bacteria</taxon>
        <taxon>Pseudomonadati</taxon>
        <taxon>Bacteroidota</taxon>
        <taxon>Chitinophagia</taxon>
        <taxon>Chitinophagales</taxon>
        <taxon>Chitinophagaceae</taxon>
        <taxon>Paraflavisolibacter</taxon>
    </lineage>
</organism>
<reference evidence="2" key="1">
    <citation type="submission" date="2022-09" db="EMBL/GenBank/DDBJ databases">
        <authorList>
            <person name="Yuan C."/>
            <person name="Ke Z."/>
        </authorList>
    </citation>
    <scope>NUCLEOTIDE SEQUENCE</scope>
    <source>
        <strain evidence="2">LB-8</strain>
    </source>
</reference>
<dbReference type="EMBL" id="JAOTIF010000018">
    <property type="protein sequence ID" value="MCU7551184.1"/>
    <property type="molecule type" value="Genomic_DNA"/>
</dbReference>
<name>A0A9X3BGM4_9BACT</name>
<keyword evidence="3" id="KW-1185">Reference proteome</keyword>
<evidence type="ECO:0000256" key="1">
    <source>
        <dbReference type="SAM" id="SignalP"/>
    </source>
</evidence>
<dbReference type="RefSeq" id="WP_279298623.1">
    <property type="nucleotide sequence ID" value="NZ_JAOTIF010000018.1"/>
</dbReference>
<protein>
    <submittedName>
        <fullName evidence="2">6-bladed beta-propeller</fullName>
    </submittedName>
</protein>
<comment type="caution">
    <text evidence="2">The sequence shown here is derived from an EMBL/GenBank/DDBJ whole genome shotgun (WGS) entry which is preliminary data.</text>
</comment>